<protein>
    <submittedName>
        <fullName evidence="2">Unnamed protein product</fullName>
    </submittedName>
</protein>
<dbReference type="Proteomes" id="UP001165121">
    <property type="component" value="Unassembled WGS sequence"/>
</dbReference>
<evidence type="ECO:0000259" key="1">
    <source>
        <dbReference type="Pfam" id="PF07727"/>
    </source>
</evidence>
<dbReference type="InterPro" id="IPR043502">
    <property type="entry name" value="DNA/RNA_pol_sf"/>
</dbReference>
<evidence type="ECO:0000313" key="2">
    <source>
        <dbReference type="EMBL" id="GMG17438.1"/>
    </source>
</evidence>
<organism evidence="2 3">
    <name type="scientific">Phytophthora fragariaefolia</name>
    <dbReference type="NCBI Taxonomy" id="1490495"/>
    <lineage>
        <taxon>Eukaryota</taxon>
        <taxon>Sar</taxon>
        <taxon>Stramenopiles</taxon>
        <taxon>Oomycota</taxon>
        <taxon>Peronosporomycetes</taxon>
        <taxon>Peronosporales</taxon>
        <taxon>Peronosporaceae</taxon>
        <taxon>Phytophthora</taxon>
    </lineage>
</organism>
<feature type="domain" description="Reverse transcriptase Ty1/copia-type" evidence="1">
    <location>
        <begin position="102"/>
        <end position="253"/>
    </location>
</feature>
<dbReference type="AlphaFoldDB" id="A0A9W7DBW1"/>
<dbReference type="SUPFAM" id="SSF56672">
    <property type="entry name" value="DNA/RNA polymerases"/>
    <property type="match status" value="1"/>
</dbReference>
<gene>
    <name evidence="2" type="ORF">Pfra01_003015600</name>
</gene>
<dbReference type="Pfam" id="PF07727">
    <property type="entry name" value="RVT_2"/>
    <property type="match status" value="1"/>
</dbReference>
<dbReference type="InterPro" id="IPR013103">
    <property type="entry name" value="RVT_2"/>
</dbReference>
<proteinExistence type="predicted"/>
<comment type="caution">
    <text evidence="2">The sequence shown here is derived from an EMBL/GenBank/DDBJ whole genome shotgun (WGS) entry which is preliminary data.</text>
</comment>
<reference evidence="2" key="1">
    <citation type="submission" date="2023-04" db="EMBL/GenBank/DDBJ databases">
        <title>Phytophthora fragariaefolia NBRC 109709.</title>
        <authorList>
            <person name="Ichikawa N."/>
            <person name="Sato H."/>
            <person name="Tonouchi N."/>
        </authorList>
    </citation>
    <scope>NUCLEOTIDE SEQUENCE</scope>
    <source>
        <strain evidence="2">NBRC 109709</strain>
    </source>
</reference>
<sequence>MQYLYNTVSVGANETMLRVSALEVPSTCSLPSEEDAVLDYLRTSGIESRQDHVKCDRDLPSYERFVGEAAQWGTAMDSEIQSHEDNETWVLVPRPNGRNKYKIDYTVIFAPVVRMEILRLLLALAAAMDLEVEQVNVKTAFLNGYLDEEINMEQPVGYVQRGKEDLVCVLRKSLYGLKQAPRVWYYTLYEVMIAERFTRLVKDHCVFIKTRGNDICIISLYVDDLLVIGTKTFVAEIKEMLKRRFQMTDLGGVS</sequence>
<keyword evidence="3" id="KW-1185">Reference proteome</keyword>
<name>A0A9W7DBW1_9STRA</name>
<dbReference type="EMBL" id="BSXT01019012">
    <property type="protein sequence ID" value="GMG17438.1"/>
    <property type="molecule type" value="Genomic_DNA"/>
</dbReference>
<dbReference type="OrthoDB" id="164869at2759"/>
<accession>A0A9W7DBW1</accession>
<evidence type="ECO:0000313" key="3">
    <source>
        <dbReference type="Proteomes" id="UP001165121"/>
    </source>
</evidence>